<accession>A0A150Q4V0</accession>
<feature type="region of interest" description="Disordered" evidence="1">
    <location>
        <begin position="107"/>
        <end position="126"/>
    </location>
</feature>
<evidence type="ECO:0000313" key="2">
    <source>
        <dbReference type="EMBL" id="KYF63017.1"/>
    </source>
</evidence>
<evidence type="ECO:0000313" key="3">
    <source>
        <dbReference type="Proteomes" id="UP000075260"/>
    </source>
</evidence>
<reference evidence="2 3" key="1">
    <citation type="submission" date="2014-02" db="EMBL/GenBank/DDBJ databases">
        <title>The small core and large imbalanced accessory genome model reveals a collaborative survival strategy of Sorangium cellulosum strains in nature.</title>
        <authorList>
            <person name="Han K."/>
            <person name="Peng R."/>
            <person name="Blom J."/>
            <person name="Li Y.-Z."/>
        </authorList>
    </citation>
    <scope>NUCLEOTIDE SEQUENCE [LARGE SCALE GENOMIC DNA]</scope>
    <source>
        <strain evidence="2 3">So0008-312</strain>
    </source>
</reference>
<evidence type="ECO:0000256" key="1">
    <source>
        <dbReference type="SAM" id="MobiDB-lite"/>
    </source>
</evidence>
<comment type="caution">
    <text evidence="2">The sequence shown here is derived from an EMBL/GenBank/DDBJ whole genome shotgun (WGS) entry which is preliminary data.</text>
</comment>
<dbReference type="Proteomes" id="UP000075260">
    <property type="component" value="Unassembled WGS sequence"/>
</dbReference>
<name>A0A150Q4V0_SORCE</name>
<gene>
    <name evidence="2" type="ORF">BE15_02440</name>
</gene>
<sequence length="126" mass="12995">MALSGCGGPSEKTVQATQLAPGADAHITADINADAATTRLAVNVVHLPPPERIQAGSKHLVAWQRPSSDAPWRRVGVLDYDPGSRNGTLVETTVPYASFELLITAEEQTSPGSPSSAAVIGPTPVG</sequence>
<dbReference type="EMBL" id="JEMA01001044">
    <property type="protein sequence ID" value="KYF63017.1"/>
    <property type="molecule type" value="Genomic_DNA"/>
</dbReference>
<organism evidence="2 3">
    <name type="scientific">Sorangium cellulosum</name>
    <name type="common">Polyangium cellulosum</name>
    <dbReference type="NCBI Taxonomy" id="56"/>
    <lineage>
        <taxon>Bacteria</taxon>
        <taxon>Pseudomonadati</taxon>
        <taxon>Myxococcota</taxon>
        <taxon>Polyangia</taxon>
        <taxon>Polyangiales</taxon>
        <taxon>Polyangiaceae</taxon>
        <taxon>Sorangium</taxon>
    </lineage>
</organism>
<dbReference type="AlphaFoldDB" id="A0A150Q4V0"/>
<proteinExistence type="predicted"/>
<feature type="compositionally biased region" description="Polar residues" evidence="1">
    <location>
        <begin position="107"/>
        <end position="116"/>
    </location>
</feature>
<protein>
    <submittedName>
        <fullName evidence="2">Uncharacterized protein</fullName>
    </submittedName>
</protein>